<evidence type="ECO:0000313" key="1">
    <source>
        <dbReference type="EMBL" id="QHU06505.1"/>
    </source>
</evidence>
<organism evidence="1">
    <name type="scientific">viral metagenome</name>
    <dbReference type="NCBI Taxonomy" id="1070528"/>
    <lineage>
        <taxon>unclassified sequences</taxon>
        <taxon>metagenomes</taxon>
        <taxon>organismal metagenomes</taxon>
    </lineage>
</organism>
<dbReference type="EMBL" id="MN740656">
    <property type="protein sequence ID" value="QHU06505.1"/>
    <property type="molecule type" value="Genomic_DNA"/>
</dbReference>
<protein>
    <submittedName>
        <fullName evidence="1">Uncharacterized protein</fullName>
    </submittedName>
</protein>
<proteinExistence type="predicted"/>
<accession>A0A6C0JL70</accession>
<sequence length="205" mass="24087">MDNFLLNKWNGYNFGKTFAEIANGDDMYTNDPYFFLDRELDYTNRKEWLEAKRNGLIRHVKPYRKKWLDYVVGKEFNTLQEWVTDCGGTLDDVRYGVNRVHQTNWRGQPLQAKLVCLSHFLRQIGYEEARHINVPVGKVVSCRIENPDGSAVIGSTINKWAMPIHTDRQYIHDIIRFPMNNGGRDEYYYCPSEMPKGTKVVFSYD</sequence>
<dbReference type="AlphaFoldDB" id="A0A6C0JL70"/>
<name>A0A6C0JL70_9ZZZZ</name>
<reference evidence="1" key="1">
    <citation type="journal article" date="2020" name="Nature">
        <title>Giant virus diversity and host interactions through global metagenomics.</title>
        <authorList>
            <person name="Schulz F."/>
            <person name="Roux S."/>
            <person name="Paez-Espino D."/>
            <person name="Jungbluth S."/>
            <person name="Walsh D.A."/>
            <person name="Denef V.J."/>
            <person name="McMahon K.D."/>
            <person name="Konstantinidis K.T."/>
            <person name="Eloe-Fadrosh E.A."/>
            <person name="Kyrpides N.C."/>
            <person name="Woyke T."/>
        </authorList>
    </citation>
    <scope>NUCLEOTIDE SEQUENCE</scope>
    <source>
        <strain evidence="1">GVMAG-S-1035315-10</strain>
    </source>
</reference>